<keyword evidence="10" id="KW-0175">Coiled coil</keyword>
<evidence type="ECO:0000256" key="4">
    <source>
        <dbReference type="ARBA" id="ARBA00022490"/>
    </source>
</evidence>
<organism evidence="12 13">
    <name type="scientific">Lymnaea stagnalis</name>
    <name type="common">Great pond snail</name>
    <name type="synonym">Helix stagnalis</name>
    <dbReference type="NCBI Taxonomy" id="6523"/>
    <lineage>
        <taxon>Eukaryota</taxon>
        <taxon>Metazoa</taxon>
        <taxon>Spiralia</taxon>
        <taxon>Lophotrochozoa</taxon>
        <taxon>Mollusca</taxon>
        <taxon>Gastropoda</taxon>
        <taxon>Heterobranchia</taxon>
        <taxon>Euthyneura</taxon>
        <taxon>Panpulmonata</taxon>
        <taxon>Hygrophila</taxon>
        <taxon>Lymnaeoidea</taxon>
        <taxon>Lymnaeidae</taxon>
        <taxon>Lymnaea</taxon>
    </lineage>
</organism>
<dbReference type="PANTHER" id="PTHR23073">
    <property type="entry name" value="26S PROTEASOME REGULATORY SUBUNIT"/>
    <property type="match status" value="1"/>
</dbReference>
<dbReference type="Pfam" id="PF16450">
    <property type="entry name" value="Prot_ATP_ID_OB_C"/>
    <property type="match status" value="1"/>
</dbReference>
<accession>A0AAV2GXF9</accession>
<comment type="subcellular location">
    <subcellularLocation>
        <location evidence="2">Cytoplasm</location>
    </subcellularLocation>
    <subcellularLocation>
        <location evidence="1">Nucleus</location>
    </subcellularLocation>
</comment>
<comment type="caution">
    <text evidence="12">The sequence shown here is derived from an EMBL/GenBank/DDBJ whole genome shotgun (WGS) entry which is preliminary data.</text>
</comment>
<dbReference type="InterPro" id="IPR050221">
    <property type="entry name" value="26S_Proteasome_ATPase"/>
</dbReference>
<evidence type="ECO:0000256" key="7">
    <source>
        <dbReference type="ARBA" id="ARBA00022942"/>
    </source>
</evidence>
<evidence type="ECO:0000256" key="5">
    <source>
        <dbReference type="ARBA" id="ARBA00022741"/>
    </source>
</evidence>
<evidence type="ECO:0000256" key="1">
    <source>
        <dbReference type="ARBA" id="ARBA00004123"/>
    </source>
</evidence>
<dbReference type="Pfam" id="PF17862">
    <property type="entry name" value="AAA_lid_3"/>
    <property type="match status" value="1"/>
</dbReference>
<evidence type="ECO:0000256" key="10">
    <source>
        <dbReference type="SAM" id="Coils"/>
    </source>
</evidence>
<dbReference type="InterPro" id="IPR003959">
    <property type="entry name" value="ATPase_AAA_core"/>
</dbReference>
<sequence>MSSLEDKSIWDDGEESVAEEVLRMPTDEIVGRTRLLDNEIKIMRSEIMRIQHELQAQKEKIKENTEKIKVNKTLPYLVSNVIELLDVDPQDQGEEDGANIDLDSQRKGKCAVIKTSTRQTYFLPVIGLVDAEKLKPGDLVGVNKDSYLILETLPAEYDSRVKAMEVDERPTEQYADIGGLDKQIQELIEAVVLPMTHKERFEALGIQPPKGVLLYGAPGTGKTLLARACAAQTKSTFLKLAGPQLVQMFIGDGAKLVRDAFALAKEKQPAIIFIDELDAIGTKRFDSEKAGDREVQRTMLELLNQMDGFQPNSMIKVIAATNRVDILDPALLRSGRLDRKIEFPQPNEEARARILQIHSRKMNVNKDVNYEELARCTDDFNGAQLKAVCVEAGMIAMRREAVELTHEDYMDAIIEVQAKKKANLQYYA</sequence>
<keyword evidence="13" id="KW-1185">Reference proteome</keyword>
<dbReference type="InterPro" id="IPR041569">
    <property type="entry name" value="AAA_lid_3"/>
</dbReference>
<feature type="coiled-coil region" evidence="10">
    <location>
        <begin position="40"/>
        <end position="67"/>
    </location>
</feature>
<evidence type="ECO:0000259" key="11">
    <source>
        <dbReference type="SMART" id="SM00382"/>
    </source>
</evidence>
<dbReference type="AlphaFoldDB" id="A0AAV2GXF9"/>
<dbReference type="Gene3D" id="1.10.8.60">
    <property type="match status" value="1"/>
</dbReference>
<evidence type="ECO:0000256" key="3">
    <source>
        <dbReference type="ARBA" id="ARBA00006914"/>
    </source>
</evidence>
<evidence type="ECO:0000256" key="2">
    <source>
        <dbReference type="ARBA" id="ARBA00004496"/>
    </source>
</evidence>
<evidence type="ECO:0000313" key="13">
    <source>
        <dbReference type="Proteomes" id="UP001497497"/>
    </source>
</evidence>
<evidence type="ECO:0000256" key="6">
    <source>
        <dbReference type="ARBA" id="ARBA00022840"/>
    </source>
</evidence>
<gene>
    <name evidence="12" type="ORF">GSLYS_00000302001</name>
</gene>
<keyword evidence="4" id="KW-0963">Cytoplasm</keyword>
<dbReference type="Gene3D" id="2.40.50.140">
    <property type="entry name" value="Nucleic acid-binding proteins"/>
    <property type="match status" value="1"/>
</dbReference>
<protein>
    <recommendedName>
        <fullName evidence="11">AAA+ ATPase domain-containing protein</fullName>
    </recommendedName>
</protein>
<evidence type="ECO:0000256" key="9">
    <source>
        <dbReference type="RuleBase" id="RU003651"/>
    </source>
</evidence>
<reference evidence="12 13" key="1">
    <citation type="submission" date="2024-04" db="EMBL/GenBank/DDBJ databases">
        <authorList>
            <consortium name="Genoscope - CEA"/>
            <person name="William W."/>
        </authorList>
    </citation>
    <scope>NUCLEOTIDE SEQUENCE [LARGE SCALE GENOMIC DNA]</scope>
</reference>
<evidence type="ECO:0000256" key="8">
    <source>
        <dbReference type="ARBA" id="ARBA00023242"/>
    </source>
</evidence>
<dbReference type="SUPFAM" id="SSF52540">
    <property type="entry name" value="P-loop containing nucleoside triphosphate hydrolases"/>
    <property type="match status" value="1"/>
</dbReference>
<dbReference type="GO" id="GO:0005737">
    <property type="term" value="C:cytoplasm"/>
    <property type="evidence" value="ECO:0007669"/>
    <property type="project" value="UniProtKB-SubCell"/>
</dbReference>
<dbReference type="InterPro" id="IPR032501">
    <property type="entry name" value="Prot_ATP_ID_OB_2nd"/>
</dbReference>
<dbReference type="InterPro" id="IPR003593">
    <property type="entry name" value="AAA+_ATPase"/>
</dbReference>
<dbReference type="GO" id="GO:0005524">
    <property type="term" value="F:ATP binding"/>
    <property type="evidence" value="ECO:0007669"/>
    <property type="project" value="UniProtKB-KW"/>
</dbReference>
<evidence type="ECO:0000313" key="12">
    <source>
        <dbReference type="EMBL" id="CAL1526125.1"/>
    </source>
</evidence>
<dbReference type="InterPro" id="IPR027417">
    <property type="entry name" value="P-loop_NTPase"/>
</dbReference>
<dbReference type="InterPro" id="IPR012340">
    <property type="entry name" value="NA-bd_OB-fold"/>
</dbReference>
<dbReference type="FunFam" id="2.40.50.140:FF:000076">
    <property type="entry name" value="26S protease regulatory subunit 6A"/>
    <property type="match status" value="1"/>
</dbReference>
<dbReference type="GO" id="GO:0016887">
    <property type="term" value="F:ATP hydrolysis activity"/>
    <property type="evidence" value="ECO:0007669"/>
    <property type="project" value="InterPro"/>
</dbReference>
<proteinExistence type="inferred from homology"/>
<dbReference type="Gene3D" id="3.40.50.300">
    <property type="entry name" value="P-loop containing nucleotide triphosphate hydrolases"/>
    <property type="match status" value="1"/>
</dbReference>
<dbReference type="InterPro" id="IPR003960">
    <property type="entry name" value="ATPase_AAA_CS"/>
</dbReference>
<feature type="domain" description="AAA+ ATPase" evidence="11">
    <location>
        <begin position="208"/>
        <end position="347"/>
    </location>
</feature>
<name>A0AAV2GXF9_LYMST</name>
<dbReference type="SMART" id="SM00382">
    <property type="entry name" value="AAA"/>
    <property type="match status" value="1"/>
</dbReference>
<dbReference type="EMBL" id="CAXITT010000002">
    <property type="protein sequence ID" value="CAL1526125.1"/>
    <property type="molecule type" value="Genomic_DNA"/>
</dbReference>
<dbReference type="FunFam" id="1.10.8.60:FF:000009">
    <property type="entry name" value="26S protease regulatory subunit 6A"/>
    <property type="match status" value="1"/>
</dbReference>
<keyword evidence="8" id="KW-0539">Nucleus</keyword>
<dbReference type="Pfam" id="PF00004">
    <property type="entry name" value="AAA"/>
    <property type="match status" value="1"/>
</dbReference>
<dbReference type="GO" id="GO:0005634">
    <property type="term" value="C:nucleus"/>
    <property type="evidence" value="ECO:0007669"/>
    <property type="project" value="UniProtKB-SubCell"/>
</dbReference>
<dbReference type="GO" id="GO:0000502">
    <property type="term" value="C:proteasome complex"/>
    <property type="evidence" value="ECO:0007669"/>
    <property type="project" value="UniProtKB-KW"/>
</dbReference>
<dbReference type="PROSITE" id="PS00674">
    <property type="entry name" value="AAA"/>
    <property type="match status" value="1"/>
</dbReference>
<keyword evidence="6 9" id="KW-0067">ATP-binding</keyword>
<keyword evidence="5 9" id="KW-0547">Nucleotide-binding</keyword>
<dbReference type="FunFam" id="3.40.50.300:FF:000037">
    <property type="entry name" value="26S protease regulatory subunit 6A"/>
    <property type="match status" value="1"/>
</dbReference>
<comment type="similarity">
    <text evidence="3 9">Belongs to the AAA ATPase family.</text>
</comment>
<keyword evidence="7" id="KW-0647">Proteasome</keyword>
<dbReference type="Proteomes" id="UP001497497">
    <property type="component" value="Unassembled WGS sequence"/>
</dbReference>